<evidence type="ECO:0000313" key="2">
    <source>
        <dbReference type="EMBL" id="GLH98605.1"/>
    </source>
</evidence>
<feature type="region of interest" description="Disordered" evidence="1">
    <location>
        <begin position="34"/>
        <end position="89"/>
    </location>
</feature>
<name>A0ABQ5QVL1_9ACTN</name>
<evidence type="ECO:0000256" key="1">
    <source>
        <dbReference type="SAM" id="MobiDB-lite"/>
    </source>
</evidence>
<proteinExistence type="predicted"/>
<keyword evidence="3" id="KW-1185">Reference proteome</keyword>
<evidence type="ECO:0000313" key="3">
    <source>
        <dbReference type="Proteomes" id="UP001144280"/>
    </source>
</evidence>
<organism evidence="2 3">
    <name type="scientific">Phytohabitans aurantiacus</name>
    <dbReference type="NCBI Taxonomy" id="3016789"/>
    <lineage>
        <taxon>Bacteria</taxon>
        <taxon>Bacillati</taxon>
        <taxon>Actinomycetota</taxon>
        <taxon>Actinomycetes</taxon>
        <taxon>Micromonosporales</taxon>
        <taxon>Micromonosporaceae</taxon>
    </lineage>
</organism>
<accession>A0ABQ5QVL1</accession>
<protein>
    <submittedName>
        <fullName evidence="2">Uncharacterized protein</fullName>
    </submittedName>
</protein>
<comment type="caution">
    <text evidence="2">The sequence shown here is derived from an EMBL/GenBank/DDBJ whole genome shotgun (WGS) entry which is preliminary data.</text>
</comment>
<dbReference type="Proteomes" id="UP001144280">
    <property type="component" value="Unassembled WGS sequence"/>
</dbReference>
<reference evidence="2" key="1">
    <citation type="submission" date="2022-12" db="EMBL/GenBank/DDBJ databases">
        <title>New Phytohabitans aurantiacus sp. RD004123 nov., an actinomycete isolated from soil.</title>
        <authorList>
            <person name="Triningsih D.W."/>
            <person name="Harunari E."/>
            <person name="Igarashi Y."/>
        </authorList>
    </citation>
    <scope>NUCLEOTIDE SEQUENCE</scope>
    <source>
        <strain evidence="2">RD004123</strain>
    </source>
</reference>
<sequence length="125" mass="13217">MIVAVLAGGSEARRPHRSAFAEQIGVEIGVGMQRGDASGITDSGRAEDDRAVRASDRGAGEWDTVTNSSTRGLPGTPPASGGCRPASRGVRAWSNGGRVYMPMVPSIRSRRRSACPLWRAYSSIM</sequence>
<gene>
    <name evidence="2" type="ORF">Pa4123_38800</name>
</gene>
<feature type="compositionally biased region" description="Basic and acidic residues" evidence="1">
    <location>
        <begin position="44"/>
        <end position="60"/>
    </location>
</feature>
<dbReference type="EMBL" id="BSDI01000017">
    <property type="protein sequence ID" value="GLH98605.1"/>
    <property type="molecule type" value="Genomic_DNA"/>
</dbReference>